<evidence type="ECO:0000313" key="2">
    <source>
        <dbReference type="Proteomes" id="UP000033497"/>
    </source>
</evidence>
<name>A0ABR5DIU1_9FLAO</name>
<evidence type="ECO:0000313" key="1">
    <source>
        <dbReference type="EMBL" id="KJJ38651.1"/>
    </source>
</evidence>
<dbReference type="RefSeq" id="WP_045080401.1">
    <property type="nucleotide sequence ID" value="NZ_JSVU01000004.1"/>
</dbReference>
<sequence length="566" mass="64551">MNKLKSHTRTRAQESTQAIERLYITMRHLFNRGFYKPMGVSGETLRESLLTLRPEIYGSIKEDKIELQGLLYVMDRLPYGIEECRFINLTSDEGYKNSHFEPIIPLKRRRNCYRIDSEQMNIEITRGRSEIYDILTHLTFLFIESHKIMKQVLINEKGDVIRDWKKLEQAVLKKGKLSQEEKEVALTHTANFLGRTFEEVKSVYPFFASEKNENRFFNIIYYLGKLAIDEVIADNKRIITFSPVLRERLGHHIHGELWAFHIKQTLQNNGLLERPLHIISANMHSVMNSLYGPKALAAEFSKKKSLEVFEALSSPANMKLREKVTKTASAEGMIFLEDQSGTNIDIQIIDTAQIKESPYTEGLTELDDSKKPVIIVMDYAFGEQAYETMDELLKPFVDSNKNRHFLNVVSVSIMGKAGILEGGKGDIMIPSAHVFEGTADNYPFKNQIDKSLFKDDDVKVYTGTMISVLGTSLQNRDVLKFFHNSTWNVIGLEMEGAHYQKAIQAASKIRRSISPKVKVRYAYYASDNPLETGSTLASGGLGTTGVKPTYLITEKMLKQILDTSKN</sequence>
<keyword evidence="2" id="KW-1185">Reference proteome</keyword>
<gene>
    <name evidence="1" type="ORF">MB09_08170</name>
</gene>
<dbReference type="Pfam" id="PF21850">
    <property type="entry name" value="DUF6909"/>
    <property type="match status" value="2"/>
</dbReference>
<dbReference type="EMBL" id="JSVU01000004">
    <property type="protein sequence ID" value="KJJ38651.1"/>
    <property type="molecule type" value="Genomic_DNA"/>
</dbReference>
<dbReference type="InterPro" id="IPR054204">
    <property type="entry name" value="DUF6909"/>
</dbReference>
<organism evidence="1 2">
    <name type="scientific">Aequorivita vladivostokensis</name>
    <dbReference type="NCBI Taxonomy" id="171194"/>
    <lineage>
        <taxon>Bacteria</taxon>
        <taxon>Pseudomonadati</taxon>
        <taxon>Bacteroidota</taxon>
        <taxon>Flavobacteriia</taxon>
        <taxon>Flavobacteriales</taxon>
        <taxon>Flavobacteriaceae</taxon>
        <taxon>Aequorivita</taxon>
    </lineage>
</organism>
<protein>
    <submittedName>
        <fullName evidence="1">Uncharacterized protein</fullName>
    </submittedName>
</protein>
<comment type="caution">
    <text evidence="1">The sequence shown here is derived from an EMBL/GenBank/DDBJ whole genome shotgun (WGS) entry which is preliminary data.</text>
</comment>
<dbReference type="Proteomes" id="UP000033497">
    <property type="component" value="Unassembled WGS sequence"/>
</dbReference>
<accession>A0ABR5DIU1</accession>
<proteinExistence type="predicted"/>
<reference evidence="1 2" key="1">
    <citation type="submission" date="2014-10" db="EMBL/GenBank/DDBJ databases">
        <title>Genome sequencing of Vitellibacter vladivostokensis KMM 3516.</title>
        <authorList>
            <person name="Thevarajoo S."/>
            <person name="Selvaratnam C."/>
            <person name="Goh K.M."/>
            <person name="Chong C.S."/>
        </authorList>
    </citation>
    <scope>NUCLEOTIDE SEQUENCE [LARGE SCALE GENOMIC DNA]</scope>
    <source>
        <strain evidence="1 2">KMM 3516</strain>
    </source>
</reference>